<evidence type="ECO:0000313" key="9">
    <source>
        <dbReference type="Proteomes" id="UP001302316"/>
    </source>
</evidence>
<organism evidence="8 9">
    <name type="scientific">Natronospira elongata</name>
    <dbReference type="NCBI Taxonomy" id="3110268"/>
    <lineage>
        <taxon>Bacteria</taxon>
        <taxon>Pseudomonadati</taxon>
        <taxon>Pseudomonadota</taxon>
        <taxon>Gammaproteobacteria</taxon>
        <taxon>Natronospirales</taxon>
        <taxon>Natronospiraceae</taxon>
        <taxon>Natronospira</taxon>
    </lineage>
</organism>
<evidence type="ECO:0000256" key="5">
    <source>
        <dbReference type="SAM" id="SignalP"/>
    </source>
</evidence>
<dbReference type="SUPFAM" id="SSF56935">
    <property type="entry name" value="Porins"/>
    <property type="match status" value="1"/>
</dbReference>
<dbReference type="InterPro" id="IPR037066">
    <property type="entry name" value="Plug_dom_sf"/>
</dbReference>
<dbReference type="GO" id="GO:0009279">
    <property type="term" value="C:cell outer membrane"/>
    <property type="evidence" value="ECO:0007669"/>
    <property type="project" value="UniProtKB-SubCell"/>
</dbReference>
<dbReference type="InterPro" id="IPR036942">
    <property type="entry name" value="Beta-barrel_TonB_sf"/>
</dbReference>
<dbReference type="Gene3D" id="2.40.170.20">
    <property type="entry name" value="TonB-dependent receptor, beta-barrel domain"/>
    <property type="match status" value="1"/>
</dbReference>
<evidence type="ECO:0000259" key="7">
    <source>
        <dbReference type="Pfam" id="PF07715"/>
    </source>
</evidence>
<feature type="domain" description="TonB-dependent receptor-like beta-barrel" evidence="6">
    <location>
        <begin position="576"/>
        <end position="1024"/>
    </location>
</feature>
<sequence length="1057" mass="116376">MNLTDPLRRSIRIALLSGMAAALTAPMAIAQDNDEDEEELRELDRVQVTGSRITREGIDTHYPALSISSQELEDRGFTNVADALNEMPAFGTPPVSDTGTQNSFNLGQNFVDFLGLGAQRTLTLVNGRRFVSQNSPSIFATSGGLQVDFNVIPVAMVDRIEVVGIGGAPVYGSDAIAGTINVILKDDYEGVDFALQTGTTEEGGGDFDQFSYVAGANMFDGRGNVTMSIEWFNQDGMDRFERGDLYDPENSWGWGTFGDQTRRLFNNERTNVFTNAGLASPEFQVIPTFGLGSFGDGNFYQFNENSDLVEFTPGQPAPDNRGAFWAIGGDGDAFFQQTDQIRSPLERKVVTTTMNYDITDDVRFSSDFLFAESEAEELSSQGGFQTFAFTGTSGPLLLPTDHPFLSDQAQQVFADNNMDTFWMHRFNNDIIDPSSQRDQHVWRWTAGFDGDIFAGDRRFEWDVSAVVGRSAGETRDEGIIDGRFINALDAVELTDGMIADLQGQLGVDDADAVELALLQFSGTDSAQSGDIVCQAVIDAALGDITGVSGSGITAENMPFVDGCQPLNIFGEGVADPGARDWVTGDRMTQTRINQNIFTANFGGDMFELPGGMSAFNLGFETRKEEARFIPGLGTEVPLTRSAPFAETGGRYTTEEYYGEFFLPILGPQNQVPFAHRLELNAAVREIENDLAGDATVWSVGGVWSPVRDLTVRGNYTESIRAPSLVELFAPQTQVFSFADDPCDQDFVDTGPDPDQRRANCAESLGVDPDDLDDFTSDITLATGIGRSGGNPDLNNETAESYALGLTFEPRWVDNLVLTADYYNIEIEDAITSLTLTDLMEACYDATDFPNQACDAFTRDDEGQVVDFLTGQTNAQEFRLSQVHVGAQYRFDIADFMGMFSEGMGARDMGTLGLNMRFTQTRDRTTSVAGDEAPEQVGGFSQPRNRAIVDTTWTRGDWRVFWRTDWMRRPRIDPAQDILFQDDDGAAVYRTRSRHIHNASVSYNVSRFADWAPQNTVLQLTVNNVFDREPNRIERASGHFGLPEVLGRNYQLTLRGSY</sequence>
<keyword evidence="9" id="KW-1185">Reference proteome</keyword>
<dbReference type="AlphaFoldDB" id="A0AAP6JE94"/>
<dbReference type="Gene3D" id="2.170.130.10">
    <property type="entry name" value="TonB-dependent receptor, plug domain"/>
    <property type="match status" value="1"/>
</dbReference>
<reference evidence="8 9" key="1">
    <citation type="submission" date="2023-12" db="EMBL/GenBank/DDBJ databases">
        <title>Whole-genome sequencing of halo(alkali)philic microorganisms from hypersaline lakes.</title>
        <authorList>
            <person name="Sorokin D.Y."/>
            <person name="Merkel A.Y."/>
            <person name="Messina E."/>
            <person name="Yakimov M."/>
        </authorList>
    </citation>
    <scope>NUCLEOTIDE SEQUENCE [LARGE SCALE GENOMIC DNA]</scope>
    <source>
        <strain evidence="8 9">AB-CW1</strain>
    </source>
</reference>
<evidence type="ECO:0000256" key="3">
    <source>
        <dbReference type="ARBA" id="ARBA00023237"/>
    </source>
</evidence>
<dbReference type="PANTHER" id="PTHR47234:SF2">
    <property type="entry name" value="TONB-DEPENDENT RECEPTOR"/>
    <property type="match status" value="1"/>
</dbReference>
<dbReference type="PANTHER" id="PTHR47234">
    <property type="match status" value="1"/>
</dbReference>
<keyword evidence="8" id="KW-0675">Receptor</keyword>
<feature type="chain" id="PRO_5042949991" evidence="5">
    <location>
        <begin position="31"/>
        <end position="1057"/>
    </location>
</feature>
<feature type="signal peptide" evidence="5">
    <location>
        <begin position="1"/>
        <end position="30"/>
    </location>
</feature>
<evidence type="ECO:0000313" key="8">
    <source>
        <dbReference type="EMBL" id="MEA5445390.1"/>
    </source>
</evidence>
<evidence type="ECO:0000259" key="6">
    <source>
        <dbReference type="Pfam" id="PF00593"/>
    </source>
</evidence>
<gene>
    <name evidence="8" type="ORF">VCB98_06120</name>
</gene>
<dbReference type="RefSeq" id="WP_346051019.1">
    <property type="nucleotide sequence ID" value="NZ_JAYGII010000009.1"/>
</dbReference>
<dbReference type="Pfam" id="PF00593">
    <property type="entry name" value="TonB_dep_Rec_b-barrel"/>
    <property type="match status" value="1"/>
</dbReference>
<comment type="caution">
    <text evidence="8">The sequence shown here is derived from an EMBL/GenBank/DDBJ whole genome shotgun (WGS) entry which is preliminary data.</text>
</comment>
<dbReference type="Pfam" id="PF07715">
    <property type="entry name" value="Plug"/>
    <property type="match status" value="1"/>
</dbReference>
<dbReference type="InterPro" id="IPR012910">
    <property type="entry name" value="Plug_dom"/>
</dbReference>
<accession>A0AAP6JE94</accession>
<keyword evidence="2 4" id="KW-0472">Membrane</keyword>
<evidence type="ECO:0000256" key="1">
    <source>
        <dbReference type="ARBA" id="ARBA00004442"/>
    </source>
</evidence>
<feature type="domain" description="TonB-dependent receptor plug" evidence="7">
    <location>
        <begin position="60"/>
        <end position="179"/>
    </location>
</feature>
<evidence type="ECO:0000256" key="4">
    <source>
        <dbReference type="RuleBase" id="RU003357"/>
    </source>
</evidence>
<keyword evidence="5" id="KW-0732">Signal</keyword>
<protein>
    <submittedName>
        <fullName evidence="8">TonB-dependent receptor</fullName>
    </submittedName>
</protein>
<keyword evidence="3" id="KW-0998">Cell outer membrane</keyword>
<evidence type="ECO:0000256" key="2">
    <source>
        <dbReference type="ARBA" id="ARBA00023136"/>
    </source>
</evidence>
<dbReference type="InterPro" id="IPR000531">
    <property type="entry name" value="Beta-barrel_TonB"/>
</dbReference>
<proteinExistence type="inferred from homology"/>
<comment type="similarity">
    <text evidence="4">Belongs to the TonB-dependent receptor family.</text>
</comment>
<keyword evidence="4" id="KW-0798">TonB box</keyword>
<name>A0AAP6JE94_9GAMM</name>
<dbReference type="Proteomes" id="UP001302316">
    <property type="component" value="Unassembled WGS sequence"/>
</dbReference>
<comment type="subcellular location">
    <subcellularLocation>
        <location evidence="1 4">Cell outer membrane</location>
    </subcellularLocation>
</comment>
<dbReference type="EMBL" id="JAYGII010000009">
    <property type="protein sequence ID" value="MEA5445390.1"/>
    <property type="molecule type" value="Genomic_DNA"/>
</dbReference>